<dbReference type="EMBL" id="DF820459">
    <property type="protein sequence ID" value="GAK53456.1"/>
    <property type="molecule type" value="Genomic_DNA"/>
</dbReference>
<dbReference type="HOGENOM" id="CLU_3212834_0_0_0"/>
<dbReference type="Proteomes" id="UP000030700">
    <property type="component" value="Unassembled WGS sequence"/>
</dbReference>
<gene>
    <name evidence="1" type="ORF">U14_04721</name>
</gene>
<reference evidence="1 2" key="1">
    <citation type="journal article" date="2015" name="PeerJ">
        <title>First genomic representation of candidate bacterial phylum KSB3 points to enhanced environmental sensing as a trigger of wastewater bulking.</title>
        <authorList>
            <person name="Sekiguchi Y."/>
            <person name="Ohashi A."/>
            <person name="Parks D.H."/>
            <person name="Yamauchi T."/>
            <person name="Tyson G.W."/>
            <person name="Hugenholtz P."/>
        </authorList>
    </citation>
    <scope>NUCLEOTIDE SEQUENCE [LARGE SCALE GENOMIC DNA]</scope>
</reference>
<accession>A0A0S6W149</accession>
<dbReference type="AlphaFoldDB" id="A0A0S6W149"/>
<organism evidence="1 2">
    <name type="scientific">Candidatus Moduliflexus flocculans</name>
    <dbReference type="NCBI Taxonomy" id="1499966"/>
    <lineage>
        <taxon>Bacteria</taxon>
        <taxon>Candidatus Moduliflexota</taxon>
        <taxon>Candidatus Moduliflexia</taxon>
        <taxon>Candidatus Moduliflexales</taxon>
        <taxon>Candidatus Moduliflexaceae</taxon>
    </lineage>
</organism>
<proteinExistence type="predicted"/>
<protein>
    <submittedName>
        <fullName evidence="1">Uncharacterized protein</fullName>
    </submittedName>
</protein>
<sequence>MFTRDEFIVYVSCLIIQYDQRQFPMPLRHAGCLPKFSDEEALPP</sequence>
<name>A0A0S6W149_9BACT</name>
<evidence type="ECO:0000313" key="1">
    <source>
        <dbReference type="EMBL" id="GAK53456.1"/>
    </source>
</evidence>
<evidence type="ECO:0000313" key="2">
    <source>
        <dbReference type="Proteomes" id="UP000030700"/>
    </source>
</evidence>
<keyword evidence="2" id="KW-1185">Reference proteome</keyword>